<keyword evidence="2" id="KW-1185">Reference proteome</keyword>
<evidence type="ECO:0000313" key="2">
    <source>
        <dbReference type="Proteomes" id="UP001501470"/>
    </source>
</evidence>
<name>A0ABP4P2G4_9ACTN</name>
<protein>
    <submittedName>
        <fullName evidence="1">Uncharacterized protein</fullName>
    </submittedName>
</protein>
<dbReference type="Proteomes" id="UP001501470">
    <property type="component" value="Unassembled WGS sequence"/>
</dbReference>
<organism evidence="1 2">
    <name type="scientific">Dactylosporangium maewongense</name>
    <dbReference type="NCBI Taxonomy" id="634393"/>
    <lineage>
        <taxon>Bacteria</taxon>
        <taxon>Bacillati</taxon>
        <taxon>Actinomycetota</taxon>
        <taxon>Actinomycetes</taxon>
        <taxon>Micromonosporales</taxon>
        <taxon>Micromonosporaceae</taxon>
        <taxon>Dactylosporangium</taxon>
    </lineage>
</organism>
<accession>A0ABP4P2G4</accession>
<gene>
    <name evidence="1" type="ORF">GCM10009827_113140</name>
</gene>
<proteinExistence type="predicted"/>
<sequence length="252" mass="27849">MQLQDPGVEVAALLDRAEREPSTEVWERLDKLLIVEAECWYSAGFAALPRLSALAYSGAAEHRAHAIDLAAMIAMTLHRHHRDDDLVRANPAALATLHRLAASRLPSMSGGQLLRSFQAACALAGYTFWATISLDFTDEHYRTHCPHCATPLMIVIGDYGHYAAIRDHDEGDILRTPLHPVEPETLHGFRRWMHETAVACGDPILADGLTYLFGDATCSSCHSVFNVADWYEAENSPAQPIDPVIPRVDRST</sequence>
<dbReference type="EMBL" id="BAAAQD010000048">
    <property type="protein sequence ID" value="GAA1572509.1"/>
    <property type="molecule type" value="Genomic_DNA"/>
</dbReference>
<evidence type="ECO:0000313" key="1">
    <source>
        <dbReference type="EMBL" id="GAA1572509.1"/>
    </source>
</evidence>
<reference evidence="2" key="1">
    <citation type="journal article" date="2019" name="Int. J. Syst. Evol. Microbiol.">
        <title>The Global Catalogue of Microorganisms (GCM) 10K type strain sequencing project: providing services to taxonomists for standard genome sequencing and annotation.</title>
        <authorList>
            <consortium name="The Broad Institute Genomics Platform"/>
            <consortium name="The Broad Institute Genome Sequencing Center for Infectious Disease"/>
            <person name="Wu L."/>
            <person name="Ma J."/>
        </authorList>
    </citation>
    <scope>NUCLEOTIDE SEQUENCE [LARGE SCALE GENOMIC DNA]</scope>
    <source>
        <strain evidence="2">JCM 15933</strain>
    </source>
</reference>
<comment type="caution">
    <text evidence="1">The sequence shown here is derived from an EMBL/GenBank/DDBJ whole genome shotgun (WGS) entry which is preliminary data.</text>
</comment>